<keyword evidence="3" id="KW-1185">Reference proteome</keyword>
<reference evidence="2" key="1">
    <citation type="submission" date="2020-03" db="EMBL/GenBank/DDBJ databases">
        <authorList>
            <person name="Weist P."/>
        </authorList>
    </citation>
    <scope>NUCLEOTIDE SEQUENCE</scope>
</reference>
<evidence type="ECO:0000313" key="3">
    <source>
        <dbReference type="Proteomes" id="UP001153269"/>
    </source>
</evidence>
<dbReference type="AlphaFoldDB" id="A0A9N7UNT9"/>
<feature type="compositionally biased region" description="Pro residues" evidence="1">
    <location>
        <begin position="56"/>
        <end position="67"/>
    </location>
</feature>
<dbReference type="Proteomes" id="UP001153269">
    <property type="component" value="Unassembled WGS sequence"/>
</dbReference>
<dbReference type="EMBL" id="CADEAL010001561">
    <property type="protein sequence ID" value="CAB1433498.1"/>
    <property type="molecule type" value="Genomic_DNA"/>
</dbReference>
<protein>
    <submittedName>
        <fullName evidence="2">Uncharacterized protein</fullName>
    </submittedName>
</protein>
<feature type="compositionally biased region" description="Low complexity" evidence="1">
    <location>
        <begin position="1"/>
        <end position="16"/>
    </location>
</feature>
<gene>
    <name evidence="2" type="ORF">PLEPLA_LOCUS21589</name>
</gene>
<comment type="caution">
    <text evidence="2">The sequence shown here is derived from an EMBL/GenBank/DDBJ whole genome shotgun (WGS) entry which is preliminary data.</text>
</comment>
<name>A0A9N7UNT9_PLEPL</name>
<evidence type="ECO:0000313" key="2">
    <source>
        <dbReference type="EMBL" id="CAB1433498.1"/>
    </source>
</evidence>
<sequence length="335" mass="36018">MSESSSSSPRLILRARSSPDARSSEASVRNGASPPPSGAFGLVLSDTTADRYLSPERPPQAEDPPAVPNTCSVVSAPCQPVPGSHHSLIQKHLIKGDTLCSWSNMKRKLLSHTVHFGSSTENHPDRTDGGLLPAPAQPACHFLQKLSPGLLAQWEDEKQIAADLIISLHSFISPSHKADSPLVKPAAASLKIDNKVSEMKTSGQLQARLPFGFQLLGQCRADTSNRLDFSQKREQAGTARPLHCKHARKPTTNQSGETLLGTQLVRSVSPARLGPSRQLQTLSTGIKVSIYQKLTDVVWGQAGEMAVSLLQQWDADGELLSITAAFPLTIISPQQ</sequence>
<organism evidence="2 3">
    <name type="scientific">Pleuronectes platessa</name>
    <name type="common">European plaice</name>
    <dbReference type="NCBI Taxonomy" id="8262"/>
    <lineage>
        <taxon>Eukaryota</taxon>
        <taxon>Metazoa</taxon>
        <taxon>Chordata</taxon>
        <taxon>Craniata</taxon>
        <taxon>Vertebrata</taxon>
        <taxon>Euteleostomi</taxon>
        <taxon>Actinopterygii</taxon>
        <taxon>Neopterygii</taxon>
        <taxon>Teleostei</taxon>
        <taxon>Neoteleostei</taxon>
        <taxon>Acanthomorphata</taxon>
        <taxon>Carangaria</taxon>
        <taxon>Pleuronectiformes</taxon>
        <taxon>Pleuronectoidei</taxon>
        <taxon>Pleuronectidae</taxon>
        <taxon>Pleuronectes</taxon>
    </lineage>
</organism>
<proteinExistence type="predicted"/>
<accession>A0A9N7UNT9</accession>
<feature type="region of interest" description="Disordered" evidence="1">
    <location>
        <begin position="1"/>
        <end position="68"/>
    </location>
</feature>
<evidence type="ECO:0000256" key="1">
    <source>
        <dbReference type="SAM" id="MobiDB-lite"/>
    </source>
</evidence>